<accession>A0A0F8ZTI4</accession>
<proteinExistence type="predicted"/>
<organism evidence="1">
    <name type="scientific">marine sediment metagenome</name>
    <dbReference type="NCBI Taxonomy" id="412755"/>
    <lineage>
        <taxon>unclassified sequences</taxon>
        <taxon>metagenomes</taxon>
        <taxon>ecological metagenomes</taxon>
    </lineage>
</organism>
<gene>
    <name evidence="1" type="ORF">LCGC14_2931290</name>
</gene>
<dbReference type="AlphaFoldDB" id="A0A0F8ZTI4"/>
<feature type="non-terminal residue" evidence="1">
    <location>
        <position position="1"/>
    </location>
</feature>
<evidence type="ECO:0000313" key="1">
    <source>
        <dbReference type="EMBL" id="KKK69714.1"/>
    </source>
</evidence>
<sequence>VFKIVSVKGDALVSTSINRKIIEANVKEGIIRYINNSGGEAVFEFTETIKGIEKDFNFPINFRELDLKGCKFAWCDGSLLSSTSGYIKYYPEESFHDHPYNCYKFKPNSVVQAELINDKAYVITKQKRRKKKI</sequence>
<reference evidence="1" key="1">
    <citation type="journal article" date="2015" name="Nature">
        <title>Complex archaea that bridge the gap between prokaryotes and eukaryotes.</title>
        <authorList>
            <person name="Spang A."/>
            <person name="Saw J.H."/>
            <person name="Jorgensen S.L."/>
            <person name="Zaremba-Niedzwiedzka K."/>
            <person name="Martijn J."/>
            <person name="Lind A.E."/>
            <person name="van Eijk R."/>
            <person name="Schleper C."/>
            <person name="Guy L."/>
            <person name="Ettema T.J."/>
        </authorList>
    </citation>
    <scope>NUCLEOTIDE SEQUENCE</scope>
</reference>
<protein>
    <submittedName>
        <fullName evidence="1">Uncharacterized protein</fullName>
    </submittedName>
</protein>
<comment type="caution">
    <text evidence="1">The sequence shown here is derived from an EMBL/GenBank/DDBJ whole genome shotgun (WGS) entry which is preliminary data.</text>
</comment>
<name>A0A0F8ZTI4_9ZZZZ</name>
<dbReference type="EMBL" id="LAZR01058520">
    <property type="protein sequence ID" value="KKK69714.1"/>
    <property type="molecule type" value="Genomic_DNA"/>
</dbReference>